<gene>
    <name evidence="2" type="ORF">S12H4_01841</name>
</gene>
<dbReference type="PANTHER" id="PTHR43510">
    <property type="entry name" value="AMINOTRANSFERASE FUNCTION, HYPOTHETICAL (EUROFUNG)"/>
    <property type="match status" value="1"/>
</dbReference>
<dbReference type="InterPro" id="IPR015424">
    <property type="entry name" value="PyrdxlP-dep_Trfase"/>
</dbReference>
<organism evidence="2">
    <name type="scientific">marine sediment metagenome</name>
    <dbReference type="NCBI Taxonomy" id="412755"/>
    <lineage>
        <taxon>unclassified sequences</taxon>
        <taxon>metagenomes</taxon>
        <taxon>ecological metagenomes</taxon>
    </lineage>
</organism>
<proteinExistence type="predicted"/>
<dbReference type="InterPro" id="IPR015421">
    <property type="entry name" value="PyrdxlP-dep_Trfase_major"/>
</dbReference>
<dbReference type="InterPro" id="IPR004839">
    <property type="entry name" value="Aminotransferase_I/II_large"/>
</dbReference>
<evidence type="ECO:0000313" key="2">
    <source>
        <dbReference type="EMBL" id="GAI63918.1"/>
    </source>
</evidence>
<feature type="non-terminal residue" evidence="2">
    <location>
        <position position="245"/>
    </location>
</feature>
<name>X1Q6R6_9ZZZZ</name>
<dbReference type="AlphaFoldDB" id="X1Q6R6"/>
<dbReference type="CDD" id="cd00609">
    <property type="entry name" value="AAT_like"/>
    <property type="match status" value="1"/>
</dbReference>
<dbReference type="SUPFAM" id="SSF53383">
    <property type="entry name" value="PLP-dependent transferases"/>
    <property type="match status" value="1"/>
</dbReference>
<protein>
    <recommendedName>
        <fullName evidence="1">Aminotransferase class I/classII large domain-containing protein</fullName>
    </recommendedName>
</protein>
<dbReference type="PANTHER" id="PTHR43510:SF1">
    <property type="entry name" value="AMINOTRANSFERASE FUNCTION, HYPOTHETICAL (EUROFUNG)"/>
    <property type="match status" value="1"/>
</dbReference>
<dbReference type="Pfam" id="PF00155">
    <property type="entry name" value="Aminotran_1_2"/>
    <property type="match status" value="1"/>
</dbReference>
<evidence type="ECO:0000259" key="1">
    <source>
        <dbReference type="Pfam" id="PF00155"/>
    </source>
</evidence>
<comment type="caution">
    <text evidence="2">The sequence shown here is derived from an EMBL/GenBank/DDBJ whole genome shotgun (WGS) entry which is preliminary data.</text>
</comment>
<reference evidence="2" key="1">
    <citation type="journal article" date="2014" name="Front. Microbiol.">
        <title>High frequency of phylogenetically diverse reductive dehalogenase-homologous genes in deep subseafloor sedimentary metagenomes.</title>
        <authorList>
            <person name="Kawai M."/>
            <person name="Futagami T."/>
            <person name="Toyoda A."/>
            <person name="Takaki Y."/>
            <person name="Nishi S."/>
            <person name="Hori S."/>
            <person name="Arai W."/>
            <person name="Tsubouchi T."/>
            <person name="Morono Y."/>
            <person name="Uchiyama I."/>
            <person name="Ito T."/>
            <person name="Fujiyama A."/>
            <person name="Inagaki F."/>
            <person name="Takami H."/>
        </authorList>
    </citation>
    <scope>NUCLEOTIDE SEQUENCE</scope>
    <source>
        <strain evidence="2">Expedition CK06-06</strain>
    </source>
</reference>
<feature type="domain" description="Aminotransferase class I/classII large" evidence="1">
    <location>
        <begin position="23"/>
        <end position="241"/>
    </location>
</feature>
<accession>X1Q6R6</accession>
<dbReference type="Gene3D" id="3.40.640.10">
    <property type="entry name" value="Type I PLP-dependent aspartate aminotransferase-like (Major domain)"/>
    <property type="match status" value="1"/>
</dbReference>
<dbReference type="EMBL" id="BARW01000396">
    <property type="protein sequence ID" value="GAI63918.1"/>
    <property type="molecule type" value="Genomic_DNA"/>
</dbReference>
<sequence length="245" mass="28143">MRIEDFKLEEYFAKYEFNVKYLLCSSDCESFSVKELLALDEDSLEELNKVWLGYTESLGNPLLREEISKLYSDIKSEEIIVFSGAQEGIFVFMNVLLKKGDHVVVQYPAYQSLYEIANAIGCKVTKWIMSDENNWELDLKFLESNINKSTKCIVVNFPHNPTGQLISKENYEKIIKLAKENDIYVLSDEVYKFLEYNKADRLPSACDLYEKGISINVMSKAFGLAGLRIGWIATKNKALFKKIAS</sequence>
<dbReference type="GO" id="GO:0030170">
    <property type="term" value="F:pyridoxal phosphate binding"/>
    <property type="evidence" value="ECO:0007669"/>
    <property type="project" value="InterPro"/>
</dbReference>